<dbReference type="EMBL" id="JAGETX010000009">
    <property type="protein sequence ID" value="MBO3272005.1"/>
    <property type="molecule type" value="Genomic_DNA"/>
</dbReference>
<organism evidence="2 3">
    <name type="scientific">Hymenobacter defluvii</name>
    <dbReference type="NCBI Taxonomy" id="2054411"/>
    <lineage>
        <taxon>Bacteria</taxon>
        <taxon>Pseudomonadati</taxon>
        <taxon>Bacteroidota</taxon>
        <taxon>Cytophagia</taxon>
        <taxon>Cytophagales</taxon>
        <taxon>Hymenobacteraceae</taxon>
        <taxon>Hymenobacter</taxon>
    </lineage>
</organism>
<comment type="caution">
    <text evidence="2">The sequence shown here is derived from an EMBL/GenBank/DDBJ whole genome shotgun (WGS) entry which is preliminary data.</text>
</comment>
<protein>
    <submittedName>
        <fullName evidence="2">DUF262 domain-containing protein</fullName>
    </submittedName>
</protein>
<name>A0ABS3TEC4_9BACT</name>
<feature type="domain" description="GmrSD restriction endonucleases N-terminal" evidence="1">
    <location>
        <begin position="9"/>
        <end position="229"/>
    </location>
</feature>
<proteinExistence type="predicted"/>
<evidence type="ECO:0000313" key="2">
    <source>
        <dbReference type="EMBL" id="MBO3272005.1"/>
    </source>
</evidence>
<sequence>MQTNYYTLWTLLQSPEIERIQVPIIQRDYAQGRNDEKAKNIRGRLLDALYTALEQKQPLTLDFVYGELHDKTRLFVPLDGQQRMTTLFLLHWYLALVDGKLFDAKEALGKFTYETRISSRNFCEKLVATELGPWNTYHKLSDALRDTTWFQPAWERDPTVAAMLTMLDAIDKRFGKEQNWFERLTDAEQPLIGFYFLDMPKVGLTDDLYLKMNARGKPLTNFENWKAEFDLLLQCQKWFDLQADFGQKADGDWTDLFWNHRHEGSDLVDGVFEQYLHFVTRMLAYQGGESSPELAAGQLSFQWFSSVYSKRENVVFLFQTLDFLASAQKDKPAGIASLLERLLTKDTESERVRLFGNSQTNIFSQCLQEFNPARLLQEQVLLFGLLTYGATVATEQFSDADARNVLRVLRNLLERARQQQDTQIGSNLRVEDLPAFTTACALLATAEGGISPQVYERLAAGVVLPNLRRGVDHERNKAKLLIVRPELTSVLHELENQAVFRGDLHNLQPVENADYLTVFGQAVREIWSGNIAQSSIIRAWLTLGDYSISQDRWTGGAEKYFFGNDANWYTVLVFDLGNGLNDMLSAFLLAYNKVPGNTPQLKLEEMAADWLDNNQNFNDWCYYFIKYPEMTENSQGYFAWNSDFTLRLLRRRSIGSWHINPYVHTILRRGKVANAVVSEQWVYNNWLSPLRLRDIPGVANTDWETALYCTDEGWKLTLPSNYSLLPQLEVDFDLQLDSDGKYLLRATAEQDRIELAEEFIAALQAQGVEYKVPVMDLGAANEPG</sequence>
<dbReference type="Pfam" id="PF03235">
    <property type="entry name" value="GmrSD_N"/>
    <property type="match status" value="1"/>
</dbReference>
<evidence type="ECO:0000313" key="3">
    <source>
        <dbReference type="Proteomes" id="UP000670527"/>
    </source>
</evidence>
<accession>A0ABS3TEC4</accession>
<dbReference type="InterPro" id="IPR004919">
    <property type="entry name" value="GmrSD_N"/>
</dbReference>
<dbReference type="Proteomes" id="UP000670527">
    <property type="component" value="Unassembled WGS sequence"/>
</dbReference>
<dbReference type="RefSeq" id="WP_208308282.1">
    <property type="nucleotide sequence ID" value="NZ_JAGETX010000009.1"/>
</dbReference>
<reference evidence="2 3" key="1">
    <citation type="submission" date="2021-03" db="EMBL/GenBank/DDBJ databases">
        <authorList>
            <person name="Kim M.K."/>
        </authorList>
    </citation>
    <scope>NUCLEOTIDE SEQUENCE [LARGE SCALE GENOMIC DNA]</scope>
    <source>
        <strain evidence="2 3">BT507</strain>
    </source>
</reference>
<evidence type="ECO:0000259" key="1">
    <source>
        <dbReference type="Pfam" id="PF03235"/>
    </source>
</evidence>
<gene>
    <name evidence="2" type="ORF">J4D97_15200</name>
</gene>
<keyword evidence="3" id="KW-1185">Reference proteome</keyword>